<dbReference type="Proteomes" id="UP000314294">
    <property type="component" value="Unassembled WGS sequence"/>
</dbReference>
<proteinExistence type="predicted"/>
<accession>A0A4Z2ID97</accession>
<sequence>MATSVVGTPQQLPDMKPTLHPHFCSYPIAAQLNRQTAESEGSSALSSSVSDCPPEKPGTRWRWRSSHERKEPPVGAALPHVAQRKGGRLPL</sequence>
<evidence type="ECO:0000256" key="1">
    <source>
        <dbReference type="SAM" id="MobiDB-lite"/>
    </source>
</evidence>
<name>A0A4Z2ID97_9TELE</name>
<reference evidence="2 3" key="1">
    <citation type="submission" date="2019-03" db="EMBL/GenBank/DDBJ databases">
        <title>First draft genome of Liparis tanakae, snailfish: a comprehensive survey of snailfish specific genes.</title>
        <authorList>
            <person name="Kim W."/>
            <person name="Song I."/>
            <person name="Jeong J.-H."/>
            <person name="Kim D."/>
            <person name="Kim S."/>
            <person name="Ryu S."/>
            <person name="Song J.Y."/>
            <person name="Lee S.K."/>
        </authorList>
    </citation>
    <scope>NUCLEOTIDE SEQUENCE [LARGE SCALE GENOMIC DNA]</scope>
    <source>
        <tissue evidence="2">Muscle</tissue>
    </source>
</reference>
<feature type="compositionally biased region" description="Low complexity" evidence="1">
    <location>
        <begin position="39"/>
        <end position="50"/>
    </location>
</feature>
<dbReference type="EMBL" id="SRLO01000100">
    <property type="protein sequence ID" value="TNN75701.1"/>
    <property type="molecule type" value="Genomic_DNA"/>
</dbReference>
<evidence type="ECO:0000313" key="2">
    <source>
        <dbReference type="EMBL" id="TNN75701.1"/>
    </source>
</evidence>
<protein>
    <submittedName>
        <fullName evidence="2">Uncharacterized protein</fullName>
    </submittedName>
</protein>
<organism evidence="2 3">
    <name type="scientific">Liparis tanakae</name>
    <name type="common">Tanaka's snailfish</name>
    <dbReference type="NCBI Taxonomy" id="230148"/>
    <lineage>
        <taxon>Eukaryota</taxon>
        <taxon>Metazoa</taxon>
        <taxon>Chordata</taxon>
        <taxon>Craniata</taxon>
        <taxon>Vertebrata</taxon>
        <taxon>Euteleostomi</taxon>
        <taxon>Actinopterygii</taxon>
        <taxon>Neopterygii</taxon>
        <taxon>Teleostei</taxon>
        <taxon>Neoteleostei</taxon>
        <taxon>Acanthomorphata</taxon>
        <taxon>Eupercaria</taxon>
        <taxon>Perciformes</taxon>
        <taxon>Cottioidei</taxon>
        <taxon>Cottales</taxon>
        <taxon>Liparidae</taxon>
        <taxon>Liparis</taxon>
    </lineage>
</organism>
<gene>
    <name evidence="2" type="ORF">EYF80_014064</name>
</gene>
<keyword evidence="3" id="KW-1185">Reference proteome</keyword>
<feature type="compositionally biased region" description="Basic residues" evidence="1">
    <location>
        <begin position="82"/>
        <end position="91"/>
    </location>
</feature>
<comment type="caution">
    <text evidence="2">The sequence shown here is derived from an EMBL/GenBank/DDBJ whole genome shotgun (WGS) entry which is preliminary data.</text>
</comment>
<dbReference type="AlphaFoldDB" id="A0A4Z2ID97"/>
<evidence type="ECO:0000313" key="3">
    <source>
        <dbReference type="Proteomes" id="UP000314294"/>
    </source>
</evidence>
<feature type="region of interest" description="Disordered" evidence="1">
    <location>
        <begin position="35"/>
        <end position="91"/>
    </location>
</feature>